<evidence type="ECO:0000256" key="3">
    <source>
        <dbReference type="SAM" id="MobiDB-lite"/>
    </source>
</evidence>
<dbReference type="GO" id="GO:0006325">
    <property type="term" value="P:chromatin organization"/>
    <property type="evidence" value="ECO:0007669"/>
    <property type="project" value="InterPro"/>
</dbReference>
<comment type="subcellular location">
    <subcellularLocation>
        <location evidence="1">Nucleus</location>
    </subcellularLocation>
</comment>
<dbReference type="PANTHER" id="PTHR15502">
    <property type="entry name" value="CALCINEURIN-BINDING PROTEIN CABIN 1-RELATED"/>
    <property type="match status" value="1"/>
</dbReference>
<sequence>DIIDLSIPRKLLLWAYTLVYGRYSNILAVVKHCEENAKAKIKRGTGTSSAPSHTNLPISSTTHAVVVVGGGKERVGHDECGEAEDNPSTTVASTSLPEGEGERGYNVLSCSNETQKTSSTGRQLHQCSNSTKERTSPHTHEAEDVGRQ</sequence>
<dbReference type="EMBL" id="AM260501">
    <property type="protein sequence ID" value="CAJ98537.1"/>
    <property type="molecule type" value="mRNA"/>
</dbReference>
<proteinExistence type="evidence at transcript level"/>
<dbReference type="GO" id="GO:0031491">
    <property type="term" value="F:nucleosome binding"/>
    <property type="evidence" value="ECO:0007669"/>
    <property type="project" value="TreeGrafter"/>
</dbReference>
<dbReference type="InterPro" id="IPR033053">
    <property type="entry name" value="Hir3/CABIN1"/>
</dbReference>
<dbReference type="GO" id="GO:0005634">
    <property type="term" value="C:nucleus"/>
    <property type="evidence" value="ECO:0007669"/>
    <property type="project" value="UniProtKB-SubCell"/>
</dbReference>
<protein>
    <submittedName>
        <fullName evidence="4">Uncharacterized protein</fullName>
    </submittedName>
</protein>
<reference evidence="4" key="1">
    <citation type="submission" date="2006-04" db="EMBL/GenBank/DDBJ databases">
        <title>Isolation of differentially expressed transcripts after cerato-platanin treatments in Platanus acerifolia.</title>
        <authorList>
            <person name="Bernardi R."/>
            <person name="Fontana F."/>
            <person name="Salvini M."/>
            <person name="Scala A."/>
            <person name="Durante M."/>
        </authorList>
    </citation>
    <scope>NUCLEOTIDE SEQUENCE</scope>
    <source>
        <tissue evidence="4">Leaf</tissue>
    </source>
</reference>
<organism evidence="4">
    <name type="scientific">Platanus acerifolia</name>
    <name type="common">London plane tree</name>
    <dbReference type="NCBI Taxonomy" id="140101"/>
    <lineage>
        <taxon>Eukaryota</taxon>
        <taxon>Viridiplantae</taxon>
        <taxon>Streptophyta</taxon>
        <taxon>Embryophyta</taxon>
        <taxon>Tracheophyta</taxon>
        <taxon>Spermatophyta</taxon>
        <taxon>Magnoliopsida</taxon>
        <taxon>Proteales</taxon>
        <taxon>Platanaceae</taxon>
        <taxon>Platanus</taxon>
    </lineage>
</organism>
<feature type="region of interest" description="Disordered" evidence="3">
    <location>
        <begin position="74"/>
        <end position="148"/>
    </location>
</feature>
<dbReference type="AlphaFoldDB" id="Q1M2Z6"/>
<keyword evidence="2" id="KW-0539">Nucleus</keyword>
<evidence type="ECO:0000256" key="2">
    <source>
        <dbReference type="ARBA" id="ARBA00023242"/>
    </source>
</evidence>
<name>Q1M2Z6_PLAAC</name>
<dbReference type="PANTHER" id="PTHR15502:SF7">
    <property type="entry name" value="CALCINEURIN-BINDING PROTEIN CABIN-1"/>
    <property type="match status" value="1"/>
</dbReference>
<feature type="compositionally biased region" description="Polar residues" evidence="3">
    <location>
        <begin position="108"/>
        <end position="130"/>
    </location>
</feature>
<feature type="compositionally biased region" description="Basic and acidic residues" evidence="3">
    <location>
        <begin position="131"/>
        <end position="148"/>
    </location>
</feature>
<accession>Q1M2Z6</accession>
<feature type="compositionally biased region" description="Polar residues" evidence="3">
    <location>
        <begin position="86"/>
        <end position="96"/>
    </location>
</feature>
<feature type="non-terminal residue" evidence="4">
    <location>
        <position position="1"/>
    </location>
</feature>
<evidence type="ECO:0000313" key="4">
    <source>
        <dbReference type="EMBL" id="CAJ98537.1"/>
    </source>
</evidence>
<evidence type="ECO:0000256" key="1">
    <source>
        <dbReference type="ARBA" id="ARBA00004123"/>
    </source>
</evidence>